<feature type="region of interest" description="Disordered" evidence="1">
    <location>
        <begin position="201"/>
        <end position="357"/>
    </location>
</feature>
<organism evidence="2 3">
    <name type="scientific">Ataeniobius toweri</name>
    <dbReference type="NCBI Taxonomy" id="208326"/>
    <lineage>
        <taxon>Eukaryota</taxon>
        <taxon>Metazoa</taxon>
        <taxon>Chordata</taxon>
        <taxon>Craniata</taxon>
        <taxon>Vertebrata</taxon>
        <taxon>Euteleostomi</taxon>
        <taxon>Actinopterygii</taxon>
        <taxon>Neopterygii</taxon>
        <taxon>Teleostei</taxon>
        <taxon>Neoteleostei</taxon>
        <taxon>Acanthomorphata</taxon>
        <taxon>Ovalentaria</taxon>
        <taxon>Atherinomorphae</taxon>
        <taxon>Cyprinodontiformes</taxon>
        <taxon>Goodeidae</taxon>
        <taxon>Ataeniobius</taxon>
    </lineage>
</organism>
<evidence type="ECO:0000256" key="1">
    <source>
        <dbReference type="SAM" id="MobiDB-lite"/>
    </source>
</evidence>
<dbReference type="Pfam" id="PF15324">
    <property type="entry name" value="TALPID3"/>
    <property type="match status" value="1"/>
</dbReference>
<feature type="region of interest" description="Disordered" evidence="1">
    <location>
        <begin position="1"/>
        <end position="36"/>
    </location>
</feature>
<accession>A0ABU7AIH2</accession>
<feature type="non-terminal residue" evidence="2">
    <location>
        <position position="398"/>
    </location>
</feature>
<proteinExistence type="predicted"/>
<evidence type="ECO:0000313" key="2">
    <source>
        <dbReference type="EMBL" id="MED6237180.1"/>
    </source>
</evidence>
<dbReference type="InterPro" id="IPR029246">
    <property type="entry name" value="TALPID3"/>
</dbReference>
<dbReference type="PANTHER" id="PTHR15721:SF2">
    <property type="entry name" value="PROTEIN TALPID3"/>
    <property type="match status" value="1"/>
</dbReference>
<feature type="compositionally biased region" description="Basic and acidic residues" evidence="1">
    <location>
        <begin position="285"/>
        <end position="297"/>
    </location>
</feature>
<dbReference type="PANTHER" id="PTHR15721">
    <property type="entry name" value="KIAA0586 PROTEIN"/>
    <property type="match status" value="1"/>
</dbReference>
<protein>
    <recommendedName>
        <fullName evidence="4">TALPID3</fullName>
    </recommendedName>
</protein>
<gene>
    <name evidence="2" type="ORF">ATANTOWER_020345</name>
</gene>
<keyword evidence="3" id="KW-1185">Reference proteome</keyword>
<dbReference type="Proteomes" id="UP001345963">
    <property type="component" value="Unassembled WGS sequence"/>
</dbReference>
<feature type="non-terminal residue" evidence="2">
    <location>
        <position position="1"/>
    </location>
</feature>
<dbReference type="EMBL" id="JAHUTI010014144">
    <property type="protein sequence ID" value="MED6237180.1"/>
    <property type="molecule type" value="Genomic_DNA"/>
</dbReference>
<evidence type="ECO:0008006" key="4">
    <source>
        <dbReference type="Google" id="ProtNLM"/>
    </source>
</evidence>
<sequence length="398" mass="42627">EDKSDVGEEAVVLEGGPSPAPVQYHSPAFPPEAPSSRCVETVTPVVTRSQPQDILENRLVEWVEQQLMSRIIADMYRPLTSDPAQNDSTDQSELEERSLSSDDVEAVGSGGLQLFVDSSVSVDSALIRQLVNEVLTETVAQILCRTNALNTAPEPGLDEPKSEPTEDEEVQINSSALRRTVSFCFTSLCFVILHQENLAPLVPTPVPTPMASVPQLSRETTPAATPPPSKPSSPVIRECPQPITAPEPVATPTATPEPHLPEESPSAAHQTPPPPICGNPELPLDEERSVEQLESQKQHLVVSVEEEELPVCRPVPAPAQSQPSLTDPSPALSPRLSETCSSSSSKSSSSSTVTAETEAALKHISEGELLISINQLAPLTEEEGVCSFSSSLHEVEDM</sequence>
<name>A0ABU7AIH2_9TELE</name>
<feature type="compositionally biased region" description="Low complexity" evidence="1">
    <location>
        <begin position="242"/>
        <end position="257"/>
    </location>
</feature>
<feature type="region of interest" description="Disordered" evidence="1">
    <location>
        <begin position="79"/>
        <end position="102"/>
    </location>
</feature>
<feature type="compositionally biased region" description="Low complexity" evidence="1">
    <location>
        <begin position="341"/>
        <end position="351"/>
    </location>
</feature>
<feature type="compositionally biased region" description="Polar residues" evidence="1">
    <location>
        <begin position="82"/>
        <end position="91"/>
    </location>
</feature>
<comment type="caution">
    <text evidence="2">The sequence shown here is derived from an EMBL/GenBank/DDBJ whole genome shotgun (WGS) entry which is preliminary data.</text>
</comment>
<evidence type="ECO:0000313" key="3">
    <source>
        <dbReference type="Proteomes" id="UP001345963"/>
    </source>
</evidence>
<reference evidence="2 3" key="1">
    <citation type="submission" date="2021-07" db="EMBL/GenBank/DDBJ databases">
        <authorList>
            <person name="Palmer J.M."/>
        </authorList>
    </citation>
    <scope>NUCLEOTIDE SEQUENCE [LARGE SCALE GENOMIC DNA]</scope>
    <source>
        <strain evidence="2 3">AT_MEX2019</strain>
        <tissue evidence="2">Muscle</tissue>
    </source>
</reference>